<evidence type="ECO:0000259" key="3">
    <source>
        <dbReference type="Pfam" id="PF16344"/>
    </source>
</evidence>
<dbReference type="Gene3D" id="2.60.120.1440">
    <property type="match status" value="1"/>
</dbReference>
<dbReference type="InterPro" id="IPR032508">
    <property type="entry name" value="FecR_C"/>
</dbReference>
<dbReference type="Pfam" id="PF04773">
    <property type="entry name" value="FecR"/>
    <property type="match status" value="1"/>
</dbReference>
<feature type="domain" description="FecR protein" evidence="2">
    <location>
        <begin position="184"/>
        <end position="280"/>
    </location>
</feature>
<accession>A0ABS9KSZ8</accession>
<feature type="domain" description="Protein FecR C-terminal" evidence="3">
    <location>
        <begin position="323"/>
        <end position="389"/>
    </location>
</feature>
<organism evidence="4 5">
    <name type="scientific">Terrimonas ginsenosidimutans</name>
    <dbReference type="NCBI Taxonomy" id="2908004"/>
    <lineage>
        <taxon>Bacteria</taxon>
        <taxon>Pseudomonadati</taxon>
        <taxon>Bacteroidota</taxon>
        <taxon>Chitinophagia</taxon>
        <taxon>Chitinophagales</taxon>
        <taxon>Chitinophagaceae</taxon>
        <taxon>Terrimonas</taxon>
    </lineage>
</organism>
<dbReference type="PANTHER" id="PTHR30273">
    <property type="entry name" value="PERIPLASMIC SIGNAL SENSOR AND SIGMA FACTOR ACTIVATOR FECR-RELATED"/>
    <property type="match status" value="1"/>
</dbReference>
<dbReference type="InterPro" id="IPR012373">
    <property type="entry name" value="Ferrdict_sens_TM"/>
</dbReference>
<dbReference type="Gene3D" id="3.55.50.30">
    <property type="match status" value="1"/>
</dbReference>
<evidence type="ECO:0000256" key="1">
    <source>
        <dbReference type="SAM" id="Phobius"/>
    </source>
</evidence>
<keyword evidence="1" id="KW-0812">Transmembrane</keyword>
<feature type="transmembrane region" description="Helical" evidence="1">
    <location>
        <begin position="84"/>
        <end position="104"/>
    </location>
</feature>
<keyword evidence="1" id="KW-0472">Membrane</keyword>
<dbReference type="PANTHER" id="PTHR30273:SF2">
    <property type="entry name" value="PROTEIN FECR"/>
    <property type="match status" value="1"/>
</dbReference>
<dbReference type="EMBL" id="JAKLTR010000008">
    <property type="protein sequence ID" value="MCG2615456.1"/>
    <property type="molecule type" value="Genomic_DNA"/>
</dbReference>
<keyword evidence="5" id="KW-1185">Reference proteome</keyword>
<dbReference type="Proteomes" id="UP001165367">
    <property type="component" value="Unassembled WGS sequence"/>
</dbReference>
<dbReference type="Pfam" id="PF16344">
    <property type="entry name" value="FecR_C"/>
    <property type="match status" value="1"/>
</dbReference>
<gene>
    <name evidence="4" type="ORF">LZZ85_14245</name>
</gene>
<name>A0ABS9KSZ8_9BACT</name>
<dbReference type="InterPro" id="IPR006860">
    <property type="entry name" value="FecR"/>
</dbReference>
<evidence type="ECO:0000259" key="2">
    <source>
        <dbReference type="Pfam" id="PF04773"/>
    </source>
</evidence>
<evidence type="ECO:0000313" key="5">
    <source>
        <dbReference type="Proteomes" id="UP001165367"/>
    </source>
</evidence>
<comment type="caution">
    <text evidence="4">The sequence shown here is derived from an EMBL/GenBank/DDBJ whole genome shotgun (WGS) entry which is preliminary data.</text>
</comment>
<keyword evidence="1" id="KW-1133">Transmembrane helix</keyword>
<evidence type="ECO:0000313" key="4">
    <source>
        <dbReference type="EMBL" id="MCG2615456.1"/>
    </source>
</evidence>
<protein>
    <submittedName>
        <fullName evidence="4">FecR domain-containing protein</fullName>
    </submittedName>
</protein>
<sequence>MKVISEDEIAVLLVLYIQEKISPEQREILVSWKNSSPANLHQFEQLTDPVVLRRKLKLYSEVVAGEGEVVKEPSRVISMIRKKWFSYAAAVVVLISLAVFFKPWPGKKIEKLSTTTTEGSNQKLQATNSAVLVLADGSTILLDSAVNGQLTHQEGVQVLKTGDGQIKYQSSKDNIPAANAGVNTIRTPRGRQYQLSLPDGSQVWLNAASSITFPPVFDSKTRKITVQGEVYLEVAKDTRRPFLVNVNDKETVEVLGTHFNINAYEDEPYIRTTLIEGSVKVARGELTSLLKPGEQAMVNAKGALQKSADVNIEQVIAWTKGKLAINSADFQGLMRQISRWYDVDVVFAGQMPDLRVGGFIRRDVNVSTVLDFLKGNGVKYEFDGKTITIL</sequence>
<proteinExistence type="predicted"/>
<reference evidence="4" key="1">
    <citation type="submission" date="2022-01" db="EMBL/GenBank/DDBJ databases">
        <authorList>
            <person name="Jo J.-H."/>
            <person name="Im W.-T."/>
        </authorList>
    </citation>
    <scope>NUCLEOTIDE SEQUENCE</scope>
    <source>
        <strain evidence="4">NA20</strain>
    </source>
</reference>
<dbReference type="RefSeq" id="WP_237873114.1">
    <property type="nucleotide sequence ID" value="NZ_JAKLTR010000008.1"/>
</dbReference>